<dbReference type="GO" id="GO:0005730">
    <property type="term" value="C:nucleolus"/>
    <property type="evidence" value="ECO:0007669"/>
    <property type="project" value="TreeGrafter"/>
</dbReference>
<evidence type="ECO:0000256" key="3">
    <source>
        <dbReference type="ARBA" id="ARBA00023242"/>
    </source>
</evidence>
<comment type="caution">
    <text evidence="6">The sequence shown here is derived from an EMBL/GenBank/DDBJ whole genome shotgun (WGS) entry which is preliminary data.</text>
</comment>
<gene>
    <name evidence="6" type="ORF">Sango_1074500</name>
</gene>
<feature type="region of interest" description="Disordered" evidence="4">
    <location>
        <begin position="203"/>
        <end position="223"/>
    </location>
</feature>
<dbReference type="GO" id="GO:0000470">
    <property type="term" value="P:maturation of LSU-rRNA"/>
    <property type="evidence" value="ECO:0007669"/>
    <property type="project" value="TreeGrafter"/>
</dbReference>
<dbReference type="PANTHER" id="PTHR23405">
    <property type="entry name" value="MAINTENANCE OF KILLER 16 MAK16 PROTEIN-RELATED"/>
    <property type="match status" value="1"/>
</dbReference>
<keyword evidence="3" id="KW-0539">Nucleus</keyword>
<dbReference type="GO" id="GO:0005975">
    <property type="term" value="P:carbohydrate metabolic process"/>
    <property type="evidence" value="ECO:0007669"/>
    <property type="project" value="InterPro"/>
</dbReference>
<dbReference type="InterPro" id="IPR008183">
    <property type="entry name" value="Aldose_1/G6P_1-epimerase"/>
</dbReference>
<reference evidence="6" key="1">
    <citation type="submission" date="2020-06" db="EMBL/GenBank/DDBJ databases">
        <authorList>
            <person name="Li T."/>
            <person name="Hu X."/>
            <person name="Zhang T."/>
            <person name="Song X."/>
            <person name="Zhang H."/>
            <person name="Dai N."/>
            <person name="Sheng W."/>
            <person name="Hou X."/>
            <person name="Wei L."/>
        </authorList>
    </citation>
    <scope>NUCLEOTIDE SEQUENCE</scope>
    <source>
        <strain evidence="6">K16</strain>
        <tissue evidence="6">Leaf</tissue>
    </source>
</reference>
<dbReference type="InterPro" id="IPR011013">
    <property type="entry name" value="Gal_mutarotase_sf_dom"/>
</dbReference>
<feature type="compositionally biased region" description="Acidic residues" evidence="4">
    <location>
        <begin position="206"/>
        <end position="223"/>
    </location>
</feature>
<organism evidence="6 7">
    <name type="scientific">Sesamum angolense</name>
    <dbReference type="NCBI Taxonomy" id="2727404"/>
    <lineage>
        <taxon>Eukaryota</taxon>
        <taxon>Viridiplantae</taxon>
        <taxon>Streptophyta</taxon>
        <taxon>Embryophyta</taxon>
        <taxon>Tracheophyta</taxon>
        <taxon>Spermatophyta</taxon>
        <taxon>Magnoliopsida</taxon>
        <taxon>eudicotyledons</taxon>
        <taxon>Gunneridae</taxon>
        <taxon>Pentapetalae</taxon>
        <taxon>asterids</taxon>
        <taxon>lamiids</taxon>
        <taxon>Lamiales</taxon>
        <taxon>Pedaliaceae</taxon>
        <taxon>Sesamum</taxon>
    </lineage>
</organism>
<dbReference type="Pfam" id="PF01778">
    <property type="entry name" value="Ribosomal_L28e"/>
    <property type="match status" value="1"/>
</dbReference>
<dbReference type="Pfam" id="PF01263">
    <property type="entry name" value="Aldose_epim"/>
    <property type="match status" value="1"/>
</dbReference>
<dbReference type="AlphaFoldDB" id="A0AAE1WU38"/>
<dbReference type="FunFam" id="3.30.390.110:FF:000001">
    <property type="entry name" value="Protein MAK16 homolog"/>
    <property type="match status" value="1"/>
</dbReference>
<feature type="domain" description="Ribosomal eL28/Mak16" evidence="5">
    <location>
        <begin position="6"/>
        <end position="98"/>
    </location>
</feature>
<keyword evidence="7" id="KW-1185">Reference proteome</keyword>
<evidence type="ECO:0000313" key="7">
    <source>
        <dbReference type="Proteomes" id="UP001289374"/>
    </source>
</evidence>
<dbReference type="InterPro" id="IPR014718">
    <property type="entry name" value="GH-type_carb-bd"/>
</dbReference>
<evidence type="ECO:0000256" key="4">
    <source>
        <dbReference type="SAM" id="MobiDB-lite"/>
    </source>
</evidence>
<dbReference type="GO" id="GO:0030687">
    <property type="term" value="C:preribosome, large subunit precursor"/>
    <property type="evidence" value="ECO:0007669"/>
    <property type="project" value="TreeGrafter"/>
</dbReference>
<dbReference type="GO" id="GO:0016853">
    <property type="term" value="F:isomerase activity"/>
    <property type="evidence" value="ECO:0007669"/>
    <property type="project" value="InterPro"/>
</dbReference>
<dbReference type="Gene3D" id="2.70.98.10">
    <property type="match status" value="1"/>
</dbReference>
<dbReference type="GO" id="GO:0030246">
    <property type="term" value="F:carbohydrate binding"/>
    <property type="evidence" value="ECO:0007669"/>
    <property type="project" value="InterPro"/>
</dbReference>
<dbReference type="Gene3D" id="3.30.390.110">
    <property type="match status" value="1"/>
</dbReference>
<dbReference type="GO" id="GO:0000460">
    <property type="term" value="P:maturation of 5.8S rRNA"/>
    <property type="evidence" value="ECO:0007669"/>
    <property type="project" value="TreeGrafter"/>
</dbReference>
<comment type="similarity">
    <text evidence="2">Belongs to the MAK16 family.</text>
</comment>
<evidence type="ECO:0000256" key="2">
    <source>
        <dbReference type="ARBA" id="ARBA00005514"/>
    </source>
</evidence>
<dbReference type="SUPFAM" id="SSF74650">
    <property type="entry name" value="Galactose mutarotase-like"/>
    <property type="match status" value="1"/>
</dbReference>
<evidence type="ECO:0000256" key="1">
    <source>
        <dbReference type="ARBA" id="ARBA00004123"/>
    </source>
</evidence>
<dbReference type="PANTHER" id="PTHR23405:SF4">
    <property type="entry name" value="PROTEIN MAK16 HOMOLOG"/>
    <property type="match status" value="1"/>
</dbReference>
<proteinExistence type="inferred from homology"/>
<dbReference type="Proteomes" id="UP001289374">
    <property type="component" value="Unassembled WGS sequence"/>
</dbReference>
<sequence>MQHDEVIWQVIRHKHCSFMAKIETGIFCRNPYNVTGICNRSSCPLANSRYATIRDHDGVFYLYMKTIERAHMPNKLWERVKLPRNYEKALEIIDKHLELLNAKEKIMTVPTKEKKREARREEKAEKAAVLEKSIEKELLERLKKGVYGDIYNYPVDKYNEILDKEVGKVAVSEDEEEEEPEIEYVEGYEELEEEEDMEDFSGLPIGEDDDDNVEMDDDDDEEENVFVDLKRGRKGSARKLEKEEPAAKSKKKVKVHVELEQKKDGGEKEKEVVNRIIRRWRLFRLLKQMPLDVVNDLNGLQRVILSEPCGSSVEVLLNGGQVVSWKNDRGEELLCQKQALAILGGISISFPQAGSLGPFEQHEYLRHRLWSLEENPLDQAHNRSQTSANLILKPFDKDSKIWPCRKAHPNASVRNAGDKSFSFTFAIRNYLSVSDISEVRVEGLETLDYLDNMQHKQRFTEQADALTFDSEVNRTYLNTPPKIAIIDHGKKRTFVLRKQGLPDAGVWNPWDKPSKSSVAAKVGDEYKMMVSVDSGVYEKPIVLKPFQVWRGYQEIGTVSSSYCGQLDPRKVVQGIMS</sequence>
<reference evidence="6" key="2">
    <citation type="journal article" date="2024" name="Plant">
        <title>Genomic evolution and insights into agronomic trait innovations of Sesamum species.</title>
        <authorList>
            <person name="Miao H."/>
            <person name="Wang L."/>
            <person name="Qu L."/>
            <person name="Liu H."/>
            <person name="Sun Y."/>
            <person name="Le M."/>
            <person name="Wang Q."/>
            <person name="Wei S."/>
            <person name="Zheng Y."/>
            <person name="Lin W."/>
            <person name="Duan Y."/>
            <person name="Cao H."/>
            <person name="Xiong S."/>
            <person name="Wang X."/>
            <person name="Wei L."/>
            <person name="Li C."/>
            <person name="Ma Q."/>
            <person name="Ju M."/>
            <person name="Zhao R."/>
            <person name="Li G."/>
            <person name="Mu C."/>
            <person name="Tian Q."/>
            <person name="Mei H."/>
            <person name="Zhang T."/>
            <person name="Gao T."/>
            <person name="Zhang H."/>
        </authorList>
    </citation>
    <scope>NUCLEOTIDE SEQUENCE</scope>
    <source>
        <strain evidence="6">K16</strain>
    </source>
</reference>
<evidence type="ECO:0000259" key="5">
    <source>
        <dbReference type="Pfam" id="PF01778"/>
    </source>
</evidence>
<protein>
    <submittedName>
        <fullName evidence="6">Glucose-6-phosphate 1-epimerase</fullName>
    </submittedName>
</protein>
<dbReference type="InterPro" id="IPR029004">
    <property type="entry name" value="Ribosomal_eL28/Mak16"/>
</dbReference>
<dbReference type="InterPro" id="IPR006958">
    <property type="entry name" value="Mak16"/>
</dbReference>
<accession>A0AAE1WU38</accession>
<dbReference type="Pfam" id="PF04874">
    <property type="entry name" value="Mak16"/>
    <property type="match status" value="1"/>
</dbReference>
<comment type="subcellular location">
    <subcellularLocation>
        <location evidence="1">Nucleus</location>
    </subcellularLocation>
</comment>
<dbReference type="EMBL" id="JACGWL010000006">
    <property type="protein sequence ID" value="KAK4399684.1"/>
    <property type="molecule type" value="Genomic_DNA"/>
</dbReference>
<name>A0AAE1WU38_9LAMI</name>
<evidence type="ECO:0000313" key="6">
    <source>
        <dbReference type="EMBL" id="KAK4399684.1"/>
    </source>
</evidence>